<gene>
    <name evidence="1" type="ORF">AWH48_10345</name>
</gene>
<dbReference type="EMBL" id="LQWZ01000035">
    <property type="protein sequence ID" value="OAH53674.1"/>
    <property type="molecule type" value="Genomic_DNA"/>
</dbReference>
<accession>A0A177KKK2</accession>
<protein>
    <recommendedName>
        <fullName evidence="3">Metal-binding protein</fullName>
    </recommendedName>
</protein>
<dbReference type="RefSeq" id="WP_018392253.1">
    <property type="nucleotide sequence ID" value="NZ_LQWZ01000035.1"/>
</dbReference>
<dbReference type="AlphaFoldDB" id="A0A177KKK2"/>
<dbReference type="OrthoDB" id="9790372at2"/>
<reference evidence="1 2" key="1">
    <citation type="submission" date="2016-01" db="EMBL/GenBank/DDBJ databases">
        <title>Investigation of taxonomic status of Bacillus aminovorans.</title>
        <authorList>
            <person name="Verma A."/>
            <person name="Pal Y."/>
            <person name="Krishnamurthi S."/>
        </authorList>
    </citation>
    <scope>NUCLEOTIDE SEQUENCE [LARGE SCALE GENOMIC DNA]</scope>
    <source>
        <strain evidence="1 2">DSM 4337</strain>
    </source>
</reference>
<evidence type="ECO:0000313" key="1">
    <source>
        <dbReference type="EMBL" id="OAH53674.1"/>
    </source>
</evidence>
<organism evidence="1 2">
    <name type="scientific">Domibacillus aminovorans</name>
    <dbReference type="NCBI Taxonomy" id="29332"/>
    <lineage>
        <taxon>Bacteria</taxon>
        <taxon>Bacillati</taxon>
        <taxon>Bacillota</taxon>
        <taxon>Bacilli</taxon>
        <taxon>Bacillales</taxon>
        <taxon>Bacillaceae</taxon>
        <taxon>Domibacillus</taxon>
    </lineage>
</organism>
<dbReference type="Pfam" id="PF02620">
    <property type="entry name" value="YceD"/>
    <property type="match status" value="1"/>
</dbReference>
<evidence type="ECO:0000313" key="2">
    <source>
        <dbReference type="Proteomes" id="UP000077271"/>
    </source>
</evidence>
<name>A0A177KKK2_9BACI</name>
<evidence type="ECO:0008006" key="3">
    <source>
        <dbReference type="Google" id="ProtNLM"/>
    </source>
</evidence>
<sequence>MKWSIIQLQKYRDRGLEIDEMVDLTELTTLDNDIRRISPVHVTGRVDIRHDQVVFNVKATGEMIVPCSRTLVDVPYPFDITLTERFLLKPEEGESYETDDVHLPEGNVIDFRPLLEEAIILEVPLQIFSEEADKHIVQSGKDWTFYEKEEELPEKEKPAVDPRLAGLQNFFTSDEE</sequence>
<comment type="caution">
    <text evidence="1">The sequence shown here is derived from an EMBL/GenBank/DDBJ whole genome shotgun (WGS) entry which is preliminary data.</text>
</comment>
<proteinExistence type="predicted"/>
<dbReference type="Proteomes" id="UP000077271">
    <property type="component" value="Unassembled WGS sequence"/>
</dbReference>
<dbReference type="InterPro" id="IPR003772">
    <property type="entry name" value="YceD"/>
</dbReference>